<evidence type="ECO:0000313" key="2">
    <source>
        <dbReference type="Proteomes" id="UP000499080"/>
    </source>
</evidence>
<sequence>MRISLLPSINTNIADDGLSYLDDIESLEIIEGRKRSVHPYRANDLDCMNNEAFRSRYRLNKDTGESSLENLESAIGLIFIALPFQSFIVRNQLLRISFCNSGKNC</sequence>
<gene>
    <name evidence="1" type="ORF">AVEN_104136_1</name>
</gene>
<organism evidence="1 2">
    <name type="scientific">Araneus ventricosus</name>
    <name type="common">Orbweaver spider</name>
    <name type="synonym">Epeira ventricosa</name>
    <dbReference type="NCBI Taxonomy" id="182803"/>
    <lineage>
        <taxon>Eukaryota</taxon>
        <taxon>Metazoa</taxon>
        <taxon>Ecdysozoa</taxon>
        <taxon>Arthropoda</taxon>
        <taxon>Chelicerata</taxon>
        <taxon>Arachnida</taxon>
        <taxon>Araneae</taxon>
        <taxon>Araneomorphae</taxon>
        <taxon>Entelegynae</taxon>
        <taxon>Araneoidea</taxon>
        <taxon>Araneidae</taxon>
        <taxon>Araneus</taxon>
    </lineage>
</organism>
<evidence type="ECO:0000313" key="1">
    <source>
        <dbReference type="EMBL" id="GBM73370.1"/>
    </source>
</evidence>
<reference evidence="1 2" key="1">
    <citation type="journal article" date="2019" name="Sci. Rep.">
        <title>Orb-weaving spider Araneus ventricosus genome elucidates the spidroin gene catalogue.</title>
        <authorList>
            <person name="Kono N."/>
            <person name="Nakamura H."/>
            <person name="Ohtoshi R."/>
            <person name="Moran D.A.P."/>
            <person name="Shinohara A."/>
            <person name="Yoshida Y."/>
            <person name="Fujiwara M."/>
            <person name="Mori M."/>
            <person name="Tomita M."/>
            <person name="Arakawa K."/>
        </authorList>
    </citation>
    <scope>NUCLEOTIDE SEQUENCE [LARGE SCALE GENOMIC DNA]</scope>
</reference>
<comment type="caution">
    <text evidence="1">The sequence shown here is derived from an EMBL/GenBank/DDBJ whole genome shotgun (WGS) entry which is preliminary data.</text>
</comment>
<proteinExistence type="predicted"/>
<name>A0A4Y2I781_ARAVE</name>
<dbReference type="Proteomes" id="UP000499080">
    <property type="component" value="Unassembled WGS sequence"/>
</dbReference>
<keyword evidence="2" id="KW-1185">Reference proteome</keyword>
<dbReference type="AlphaFoldDB" id="A0A4Y2I781"/>
<accession>A0A4Y2I781</accession>
<dbReference type="EMBL" id="BGPR01002435">
    <property type="protein sequence ID" value="GBM73370.1"/>
    <property type="molecule type" value="Genomic_DNA"/>
</dbReference>
<protein>
    <submittedName>
        <fullName evidence="1">Uncharacterized protein</fullName>
    </submittedName>
</protein>